<dbReference type="PANTHER" id="PTHR45527">
    <property type="entry name" value="NONRIBOSOMAL PEPTIDE SYNTHETASE"/>
    <property type="match status" value="1"/>
</dbReference>
<dbReference type="PANTHER" id="PTHR45527:SF1">
    <property type="entry name" value="FATTY ACID SYNTHASE"/>
    <property type="match status" value="1"/>
</dbReference>
<dbReference type="InterPro" id="IPR029058">
    <property type="entry name" value="AB_hydrolase_fold"/>
</dbReference>
<dbReference type="InterPro" id="IPR020806">
    <property type="entry name" value="PKS_PP-bd"/>
</dbReference>
<dbReference type="Gene3D" id="3.30.300.30">
    <property type="match status" value="2"/>
</dbReference>
<keyword evidence="2" id="KW-0596">Phosphopantetheine</keyword>
<feature type="region of interest" description="Disordered" evidence="4">
    <location>
        <begin position="953"/>
        <end position="980"/>
    </location>
</feature>
<protein>
    <submittedName>
        <fullName evidence="6">Amino acid adenylation domain-containing protein</fullName>
    </submittedName>
</protein>
<dbReference type="InterPro" id="IPR045851">
    <property type="entry name" value="AMP-bd_C_sf"/>
</dbReference>
<feature type="domain" description="Carrier" evidence="5">
    <location>
        <begin position="2150"/>
        <end position="2225"/>
    </location>
</feature>
<dbReference type="InterPro" id="IPR010071">
    <property type="entry name" value="AA_adenyl_dom"/>
</dbReference>
<accession>A0ABV8KVT6</accession>
<feature type="region of interest" description="Disordered" evidence="4">
    <location>
        <begin position="1481"/>
        <end position="1513"/>
    </location>
</feature>
<dbReference type="SUPFAM" id="SSF52777">
    <property type="entry name" value="CoA-dependent acyltransferases"/>
    <property type="match status" value="5"/>
</dbReference>
<dbReference type="SMART" id="SM00824">
    <property type="entry name" value="PKS_TE"/>
    <property type="match status" value="1"/>
</dbReference>
<dbReference type="Pfam" id="PF00550">
    <property type="entry name" value="PP-binding"/>
    <property type="match status" value="2"/>
</dbReference>
<dbReference type="InterPro" id="IPR000873">
    <property type="entry name" value="AMP-dep_synth/lig_dom"/>
</dbReference>
<organism evidence="6 7">
    <name type="scientific">Micromonospora zhanjiangensis</name>
    <dbReference type="NCBI Taxonomy" id="1522057"/>
    <lineage>
        <taxon>Bacteria</taxon>
        <taxon>Bacillati</taxon>
        <taxon>Actinomycetota</taxon>
        <taxon>Actinomycetes</taxon>
        <taxon>Micromonosporales</taxon>
        <taxon>Micromonosporaceae</taxon>
        <taxon>Micromonospora</taxon>
    </lineage>
</organism>
<dbReference type="Gene3D" id="3.40.50.980">
    <property type="match status" value="2"/>
</dbReference>
<dbReference type="SUPFAM" id="SSF56801">
    <property type="entry name" value="Acetyl-CoA synthetase-like"/>
    <property type="match status" value="2"/>
</dbReference>
<keyword evidence="3" id="KW-0597">Phosphoprotein</keyword>
<evidence type="ECO:0000259" key="5">
    <source>
        <dbReference type="PROSITE" id="PS50075"/>
    </source>
</evidence>
<dbReference type="Gene3D" id="3.40.50.12780">
    <property type="entry name" value="N-terminal domain of ligase-like"/>
    <property type="match status" value="1"/>
</dbReference>
<dbReference type="InterPro" id="IPR020845">
    <property type="entry name" value="AMP-binding_CS"/>
</dbReference>
<dbReference type="InterPro" id="IPR001031">
    <property type="entry name" value="Thioesterase"/>
</dbReference>
<dbReference type="InterPro" id="IPR023213">
    <property type="entry name" value="CAT-like_dom_sf"/>
</dbReference>
<dbReference type="EMBL" id="JBHSBN010000035">
    <property type="protein sequence ID" value="MFC4110202.1"/>
    <property type="molecule type" value="Genomic_DNA"/>
</dbReference>
<dbReference type="InterPro" id="IPR036736">
    <property type="entry name" value="ACP-like_sf"/>
</dbReference>
<dbReference type="CDD" id="cd19531">
    <property type="entry name" value="LCL_NRPS-like"/>
    <property type="match status" value="2"/>
</dbReference>
<dbReference type="Pfam" id="PF00975">
    <property type="entry name" value="Thioesterase"/>
    <property type="match status" value="1"/>
</dbReference>
<comment type="cofactor">
    <cofactor evidence="1">
        <name>pantetheine 4'-phosphate</name>
        <dbReference type="ChEBI" id="CHEBI:47942"/>
    </cofactor>
</comment>
<feature type="domain" description="Carrier" evidence="5">
    <location>
        <begin position="973"/>
        <end position="1048"/>
    </location>
</feature>
<dbReference type="SMART" id="SM00823">
    <property type="entry name" value="PKS_PP"/>
    <property type="match status" value="2"/>
</dbReference>
<evidence type="ECO:0000256" key="3">
    <source>
        <dbReference type="ARBA" id="ARBA00022553"/>
    </source>
</evidence>
<name>A0ABV8KVT6_9ACTN</name>
<dbReference type="Pfam" id="PF00501">
    <property type="entry name" value="AMP-binding"/>
    <property type="match status" value="2"/>
</dbReference>
<dbReference type="Gene3D" id="3.30.559.30">
    <property type="entry name" value="Nonribosomal peptide synthetase, condensation domain"/>
    <property type="match status" value="3"/>
</dbReference>
<dbReference type="InterPro" id="IPR001242">
    <property type="entry name" value="Condensation_dom"/>
</dbReference>
<dbReference type="PROSITE" id="PS00455">
    <property type="entry name" value="AMP_BINDING"/>
    <property type="match status" value="2"/>
</dbReference>
<evidence type="ECO:0000313" key="7">
    <source>
        <dbReference type="Proteomes" id="UP001595868"/>
    </source>
</evidence>
<dbReference type="InterPro" id="IPR009081">
    <property type="entry name" value="PP-bd_ACP"/>
</dbReference>
<comment type="caution">
    <text evidence="6">The sequence shown here is derived from an EMBL/GenBank/DDBJ whole genome shotgun (WGS) entry which is preliminary data.</text>
</comment>
<keyword evidence="7" id="KW-1185">Reference proteome</keyword>
<dbReference type="Gene3D" id="3.30.559.10">
    <property type="entry name" value="Chloramphenicol acetyltransferase-like domain"/>
    <property type="match status" value="2"/>
</dbReference>
<dbReference type="SUPFAM" id="SSF53474">
    <property type="entry name" value="alpha/beta-Hydrolases"/>
    <property type="match status" value="1"/>
</dbReference>
<dbReference type="Proteomes" id="UP001595868">
    <property type="component" value="Unassembled WGS sequence"/>
</dbReference>
<evidence type="ECO:0000256" key="2">
    <source>
        <dbReference type="ARBA" id="ARBA00022450"/>
    </source>
</evidence>
<dbReference type="Pfam" id="PF00668">
    <property type="entry name" value="Condensation"/>
    <property type="match status" value="2"/>
</dbReference>
<dbReference type="Gene3D" id="2.30.38.10">
    <property type="entry name" value="Luciferase, Domain 3"/>
    <property type="match status" value="1"/>
</dbReference>
<dbReference type="Pfam" id="PF13193">
    <property type="entry name" value="AMP-binding_C"/>
    <property type="match status" value="2"/>
</dbReference>
<dbReference type="PROSITE" id="PS50075">
    <property type="entry name" value="CARRIER"/>
    <property type="match status" value="2"/>
</dbReference>
<feature type="compositionally biased region" description="Basic and acidic residues" evidence="4">
    <location>
        <begin position="2225"/>
        <end position="2234"/>
    </location>
</feature>
<dbReference type="CDD" id="cd17643">
    <property type="entry name" value="A_NRPS_Cytc1-like"/>
    <property type="match status" value="1"/>
</dbReference>
<feature type="region of interest" description="Disordered" evidence="4">
    <location>
        <begin position="2225"/>
        <end position="2244"/>
    </location>
</feature>
<evidence type="ECO:0000313" key="6">
    <source>
        <dbReference type="EMBL" id="MFC4110202.1"/>
    </source>
</evidence>
<dbReference type="Gene3D" id="1.10.1200.10">
    <property type="entry name" value="ACP-like"/>
    <property type="match status" value="2"/>
</dbReference>
<feature type="compositionally biased region" description="Low complexity" evidence="4">
    <location>
        <begin position="966"/>
        <end position="978"/>
    </location>
</feature>
<dbReference type="SUPFAM" id="SSF47336">
    <property type="entry name" value="ACP-like"/>
    <property type="match status" value="2"/>
</dbReference>
<reference evidence="7" key="1">
    <citation type="journal article" date="2019" name="Int. J. Syst. Evol. Microbiol.">
        <title>The Global Catalogue of Microorganisms (GCM) 10K type strain sequencing project: providing services to taxonomists for standard genome sequencing and annotation.</title>
        <authorList>
            <consortium name="The Broad Institute Genomics Platform"/>
            <consortium name="The Broad Institute Genome Sequencing Center for Infectious Disease"/>
            <person name="Wu L."/>
            <person name="Ma J."/>
        </authorList>
    </citation>
    <scope>NUCLEOTIDE SEQUENCE [LARGE SCALE GENOMIC DNA]</scope>
    <source>
        <strain evidence="7">2902at01</strain>
    </source>
</reference>
<proteinExistence type="predicted"/>
<dbReference type="RefSeq" id="WP_377552412.1">
    <property type="nucleotide sequence ID" value="NZ_JBHSBN010000035.1"/>
</dbReference>
<dbReference type="Gene3D" id="3.40.50.1820">
    <property type="entry name" value="alpha/beta hydrolase"/>
    <property type="match status" value="1"/>
</dbReference>
<sequence length="2500" mass="270168">MSHGSAAELLARRLRGALDDHGGDEPARAGHLPEAVSPNQERLWFLHQLHPDATGYNTADTCYRIRGRLDVDRLRRALHEVLRRHRILLSHYPERDGRPTVAHHRPEAVDLVVTDGGDPQALAAEPFDLATGPLLRAYLLRQAPDEHLLLLVVHHIVFDGGSIAILERDLGAAYEGSALAPLPLPYARYAGLRRHRRADPGYWVSALAGAPATLELPTDRPRTATPVQRGRVVEFSIPTGAATAVRRHARQHHATPFMAALALFQSMLARYAGGTEVVSGVPSSERTHPELREVIGFFVNTLPIRTRPADQLTFTELLHQVRDTVLDAFAHQDVPFDKIVEALGPPRDPGRNPLVQTWFELDRHTAGARLAGLQVERVPLRSPATNFDVALRLSELADGSLAGELVYAEDLFDHATMRDFADRYRRLFAAAAAAPDHRLDALWGTAVEDSAEVLRRWNDTDAPTEATSVPELFERQVRATPTATAIVDGERLVTFAEVDASANRLAHALRERGAGPGDVVAVLLPRGADGVSAVLGVLKAGAGYLPLDPGHPPSRLGELIADSAARCVVTDSRSADLVDGPATPVLVDDPGLARYPATGTGAPPAPDDLCYVIYTSGSTGRPKGVAMTHRPLVNLLRWETGHLPVSGPALQFAAVGFDVSFQETFATLLAGQPLVVISDEDRRDPDTVLARIRRHGVRRLFCPPMVLARLAAHAGPDPRLPLTEIVTAGERLVLTPATRAFLAGLPGVTVENQYGPTETHAVTAHLLTGDPREWPEQPPVGRPIANTRVHLLDAEARPVPPGVPGEIHVGKPWPARGYVGRPALTADRFLPDPFGAAPGGRLYRTGDLARWRADGTLQFLGRVDEQVKIQGYRVEPAEVRQVLCGHPDVAEAAVLATDLAGGTALVAYVVGAAGAPVDQERLRGFLRDRLPDFMVPRHVVGVAELPVTRTGKLDRSALPPVPPAPAGARSPGRPGDGPTSRVAAIWARALGLPRVADEDDFFALGGHSLLASEVVLALRREFGCGLSVRDVFTGRTPAAVAAMIATAVGHDAPVPEDDSGPIPAGAPPTVSYAQERLWFLEHLHPGTNAYTMPDTSYRIRGQLDVPRLRAALRTVLRRHPVLLSYYPDQHGRPIVGRLRPEDVPLTVGDGRALTPEAAVRAVAAEPFDVARGPLVRTHLERHAPDDHTLVIVVHHIVFDGASLRILEDELSAAYRGTARAPAVPTYGDYAHWQRRRRPDLTFWRDRLSGAPTAVELPPDRPRPAVPSNRGDIVDLTVPADTVVALRALGDQHGATLFMTALAAFQLLLAQHTGGRDLLTGIPAAGRTHPELREVIGFFVNTLPIRTRPADQLTFTELLHQVRDTVLDAFAHQDVPFDKIVEALGPPRDPGRNPLVQTWFQLDSEQTRLRLPGLRVDQLVTDVGATRFDVELHLTGHDDGRLTGQLVYATDLFERDRMAAFAADYQRLLAAVAPDRRLGEFPPPAAFRLPPMDLPTDRPRPATRSGARGTALRALDGTPPAPAAVLAAAAVVLSRYCRQDRVVLGVPDGVLVDASGAQTFAELVNRCREAAARGVPVPVDIDVTLDPTTGRLRVGYDADLFEPDTVDRLARHVAHVLARGTADPGARLDDLPLPDPTELEQLVRWSRGEPAPAVRDSLWDLFARQVRRRPEAVAVVAGDRRITYRELADRSERLAARLLARGCRHGDRVGLRVERTADLVVGVLGILRAGCAYVPLDPSYPADRLSFMTADARLALVADADLLGHDDDGDLTVPDVTSTAADLAYLIYTSGSTGRPKAVTISHGHVVRLLTGTDEWFGFGPQDVWTLFHSLSFDFSVWEIWGALAYGGRLVVVPHWVSRSPEAFHDLLRQQRVTVLNQTPAAFRQLAAVDADRGRLADLRTVVFGGDALDTDSVRRWLRRYGPTGPRLVNMYGITETTVHVTYCPLSTDLLDAGGSPIGVPIPDLSAWVLDRAGRPAPVGVPGELLVGGPGVSWGYLNRPGLTAERFTADPYGPPGARRYHSGDLVRRRPDGSLDYLGRIDHQVKIRGFRIELGEIEAALAEHPRIAAACVVVRPHGEEKRLVGYVVPSDGEVNLDLSDVRTQLAARLPGYMVPAALVPVDHIPLTANGKVDRAALPEPTATGRPRAAGGAPRTPAERALAPIWGSVLGVADVARDDDFFGSGGTSLDLTRLRAEIRRGFGVDLDVRRLYADPVFETVARLVDAGRRDTGRRDTGPSDAGSPVIPLATGGTRPPLFVVHAVGGSVAPYLPLARLLTGIRPVYGLDGTEGTLPGSVEELAARYVAAVRRVQPHGPYHLAGWSFGGLVGAEMSYLLERAGETVAHLMLLDTSAGPYPRVPADRRLDLLRRFVADVAGIAGAPPPPLDEATLLTAAPADQDAGVVAALVTAGLVPAGATDELRGRISRFEANWRALAAYRPRASARRVTLVAARDGADPEAWRPLIDARFACRLVDGDHYNVLSEPNVRTVQDELQRSLIDEEQ</sequence>
<evidence type="ECO:0000256" key="1">
    <source>
        <dbReference type="ARBA" id="ARBA00001957"/>
    </source>
</evidence>
<dbReference type="InterPro" id="IPR042099">
    <property type="entry name" value="ANL_N_sf"/>
</dbReference>
<dbReference type="InterPro" id="IPR020802">
    <property type="entry name" value="TesA-like"/>
</dbReference>
<evidence type="ECO:0000256" key="4">
    <source>
        <dbReference type="SAM" id="MobiDB-lite"/>
    </source>
</evidence>
<dbReference type="NCBIfam" id="TIGR01733">
    <property type="entry name" value="AA-adenyl-dom"/>
    <property type="match status" value="2"/>
</dbReference>
<dbReference type="InterPro" id="IPR025110">
    <property type="entry name" value="AMP-bd_C"/>
</dbReference>
<gene>
    <name evidence="6" type="ORF">ACFOX0_30305</name>
</gene>